<dbReference type="EMBL" id="JAUOPB010000001">
    <property type="protein sequence ID" value="MDO6421084.1"/>
    <property type="molecule type" value="Genomic_DNA"/>
</dbReference>
<sequence>MKGAKIIVVGSVVALCACSWVKPISGAEQVSLIKPGIAQACKELGSASAQVKDRVGIFGRNEKKIADELVALAKNEAVRMGGDAVVAQGTPTDGFQKFSVYLCEK</sequence>
<accession>A0AAW7X3U9</accession>
<dbReference type="InterPro" id="IPR025294">
    <property type="entry name" value="DUF4156"/>
</dbReference>
<dbReference type="AlphaFoldDB" id="A0AAW7X3U9"/>
<dbReference type="Pfam" id="PF13698">
    <property type="entry name" value="DUF4156"/>
    <property type="match status" value="1"/>
</dbReference>
<dbReference type="RefSeq" id="WP_216064161.1">
    <property type="nucleotide sequence ID" value="NZ_JAHKPP010000027.1"/>
</dbReference>
<dbReference type="PROSITE" id="PS51257">
    <property type="entry name" value="PROKAR_LIPOPROTEIN"/>
    <property type="match status" value="1"/>
</dbReference>
<evidence type="ECO:0000313" key="1">
    <source>
        <dbReference type="EMBL" id="MDO6421084.1"/>
    </source>
</evidence>
<dbReference type="Proteomes" id="UP001169760">
    <property type="component" value="Unassembled WGS sequence"/>
</dbReference>
<protein>
    <submittedName>
        <fullName evidence="1">DUF4156 domain-containing protein</fullName>
    </submittedName>
</protein>
<proteinExistence type="predicted"/>
<evidence type="ECO:0000313" key="2">
    <source>
        <dbReference type="Proteomes" id="UP001169760"/>
    </source>
</evidence>
<comment type="caution">
    <text evidence="1">The sequence shown here is derived from an EMBL/GenBank/DDBJ whole genome shotgun (WGS) entry which is preliminary data.</text>
</comment>
<organism evidence="1 2">
    <name type="scientific">Saccharophagus degradans</name>
    <dbReference type="NCBI Taxonomy" id="86304"/>
    <lineage>
        <taxon>Bacteria</taxon>
        <taxon>Pseudomonadati</taxon>
        <taxon>Pseudomonadota</taxon>
        <taxon>Gammaproteobacteria</taxon>
        <taxon>Cellvibrionales</taxon>
        <taxon>Cellvibrionaceae</taxon>
        <taxon>Saccharophagus</taxon>
    </lineage>
</organism>
<gene>
    <name evidence="1" type="ORF">Q4521_01215</name>
</gene>
<reference evidence="1" key="1">
    <citation type="submission" date="2023-07" db="EMBL/GenBank/DDBJ databases">
        <title>Genome content predicts the carbon catabolic preferences of heterotrophic bacteria.</title>
        <authorList>
            <person name="Gralka M."/>
        </authorList>
    </citation>
    <scope>NUCLEOTIDE SEQUENCE</scope>
    <source>
        <strain evidence="1">I3M17_2</strain>
    </source>
</reference>
<name>A0AAW7X3U9_9GAMM</name>